<organism evidence="13 14">
    <name type="scientific">Trichoglossum hirsutum</name>
    <dbReference type="NCBI Taxonomy" id="265104"/>
    <lineage>
        <taxon>Eukaryota</taxon>
        <taxon>Fungi</taxon>
        <taxon>Dikarya</taxon>
        <taxon>Ascomycota</taxon>
        <taxon>Pezizomycotina</taxon>
        <taxon>Geoglossomycetes</taxon>
        <taxon>Geoglossales</taxon>
        <taxon>Geoglossaceae</taxon>
        <taxon>Trichoglossum</taxon>
    </lineage>
</organism>
<dbReference type="PROSITE" id="PS00039">
    <property type="entry name" value="DEAD_ATP_HELICASE"/>
    <property type="match status" value="1"/>
</dbReference>
<keyword evidence="14" id="KW-1185">Reference proteome</keyword>
<keyword evidence="2" id="KW-0698">rRNA processing</keyword>
<dbReference type="PANTHER" id="PTHR24031">
    <property type="entry name" value="RNA HELICASE"/>
    <property type="match status" value="1"/>
</dbReference>
<reference evidence="13" key="1">
    <citation type="submission" date="2021-03" db="EMBL/GenBank/DDBJ databases">
        <title>Comparative genomics and phylogenomic investigation of the class Geoglossomycetes provide insights into ecological specialization and systematics.</title>
        <authorList>
            <person name="Melie T."/>
            <person name="Pirro S."/>
            <person name="Miller A.N."/>
            <person name="Quandt A."/>
        </authorList>
    </citation>
    <scope>NUCLEOTIDE SEQUENCE</scope>
    <source>
        <strain evidence="13">CAQ_001_2017</strain>
    </source>
</reference>
<evidence type="ECO:0000256" key="4">
    <source>
        <dbReference type="ARBA" id="ARBA00022801"/>
    </source>
</evidence>
<evidence type="ECO:0000256" key="7">
    <source>
        <dbReference type="PROSITE-ProRule" id="PRU00552"/>
    </source>
</evidence>
<dbReference type="InterPro" id="IPR011545">
    <property type="entry name" value="DEAD/DEAH_box_helicase_dom"/>
</dbReference>
<evidence type="ECO:0000313" key="14">
    <source>
        <dbReference type="Proteomes" id="UP000750711"/>
    </source>
</evidence>
<feature type="short sequence motif" description="Q motif" evidence="7">
    <location>
        <begin position="183"/>
        <end position="211"/>
    </location>
</feature>
<dbReference type="GO" id="GO:0016787">
    <property type="term" value="F:hydrolase activity"/>
    <property type="evidence" value="ECO:0007669"/>
    <property type="project" value="UniProtKB-KW"/>
</dbReference>
<feature type="region of interest" description="Disordered" evidence="10">
    <location>
        <begin position="1"/>
        <end position="33"/>
    </location>
</feature>
<sequence length="488" mass="53919">MAPLHQKRQLHRPETSRKRSRVEPKNNGSRIDAVKVSLGDLDWKKVPMPDRLDDVEGFFGLEEVEGVEVARTSDGQVKYLLASENSKKGAKKSASIPSKKQKVASQMVEEDGEEEWNGIQEDPPALEASGDSGARSMQSVSKSPKISRRKHEKDLKHPRTGKPLENTFSMLQESPNEEKVDISAWKTLDLAPETLLSLARLGFSQPMPIQLAAIPEILAGHDVIGKAPTGSGKTLAFGIPILEHFLKGQQMELPHAPLVSEDIQQDPIALILSPTRELAHQLSTHLNALFDHSTFTHNGPSIATLTGGLSVQKQKRLLSKADIIIGTPGRLWEIICEGKGLVAWLKKIKYLVVDEADRLLSDGHFGELEEVLDVLELGSSDTEENDKNGGHQPSESRQTLVFSATFHKDLQQKLSGKRGNIGGELMGKNDAMEYLLKKLKFREEKPKFVDVNPIEQMAERLKEGLVECGALEKASLSLSYRNIGPFLN</sequence>
<dbReference type="PROSITE" id="PS51192">
    <property type="entry name" value="HELICASE_ATP_BIND_1"/>
    <property type="match status" value="1"/>
</dbReference>
<keyword evidence="4 8" id="KW-0378">Hydrolase</keyword>
<dbReference type="PROSITE" id="PS51195">
    <property type="entry name" value="Q_MOTIF"/>
    <property type="match status" value="1"/>
</dbReference>
<dbReference type="InterPro" id="IPR014014">
    <property type="entry name" value="RNA_helicase_DEAD_Q_motif"/>
</dbReference>
<evidence type="ECO:0000259" key="11">
    <source>
        <dbReference type="PROSITE" id="PS51192"/>
    </source>
</evidence>
<comment type="domain">
    <text evidence="9">The Q motif is unique to and characteristic of the DEAD box family of RNA helicases and controls ATP binding and hydrolysis.</text>
</comment>
<evidence type="ECO:0000256" key="6">
    <source>
        <dbReference type="ARBA" id="ARBA00022840"/>
    </source>
</evidence>
<accession>A0A9P8L787</accession>
<evidence type="ECO:0000256" key="2">
    <source>
        <dbReference type="ARBA" id="ARBA00022552"/>
    </source>
</evidence>
<dbReference type="GO" id="GO:0006364">
    <property type="term" value="P:rRNA processing"/>
    <property type="evidence" value="ECO:0007669"/>
    <property type="project" value="UniProtKB-KW"/>
</dbReference>
<evidence type="ECO:0000256" key="3">
    <source>
        <dbReference type="ARBA" id="ARBA00022741"/>
    </source>
</evidence>
<dbReference type="GO" id="GO:0003723">
    <property type="term" value="F:RNA binding"/>
    <property type="evidence" value="ECO:0007669"/>
    <property type="project" value="UniProtKB-UniRule"/>
</dbReference>
<dbReference type="GO" id="GO:0005524">
    <property type="term" value="F:ATP binding"/>
    <property type="evidence" value="ECO:0007669"/>
    <property type="project" value="UniProtKB-UniRule"/>
</dbReference>
<dbReference type="EC" id="3.6.4.13" evidence="9"/>
<dbReference type="InterPro" id="IPR027417">
    <property type="entry name" value="P-loop_NTPase"/>
</dbReference>
<comment type="function">
    <text evidence="9">RNA helicase.</text>
</comment>
<dbReference type="InterPro" id="IPR014001">
    <property type="entry name" value="Helicase_ATP-bd"/>
</dbReference>
<comment type="catalytic activity">
    <reaction evidence="9">
        <text>ATP + H2O = ADP + phosphate + H(+)</text>
        <dbReference type="Rhea" id="RHEA:13065"/>
        <dbReference type="ChEBI" id="CHEBI:15377"/>
        <dbReference type="ChEBI" id="CHEBI:15378"/>
        <dbReference type="ChEBI" id="CHEBI:30616"/>
        <dbReference type="ChEBI" id="CHEBI:43474"/>
        <dbReference type="ChEBI" id="CHEBI:456216"/>
        <dbReference type="EC" id="3.6.4.13"/>
    </reaction>
</comment>
<dbReference type="EMBL" id="JAGHQM010001614">
    <property type="protein sequence ID" value="KAH0553071.1"/>
    <property type="molecule type" value="Genomic_DNA"/>
</dbReference>
<evidence type="ECO:0000256" key="1">
    <source>
        <dbReference type="ARBA" id="ARBA00004604"/>
    </source>
</evidence>
<feature type="domain" description="Helicase ATP-binding" evidence="11">
    <location>
        <begin position="214"/>
        <end position="424"/>
    </location>
</feature>
<feature type="domain" description="DEAD-box RNA helicase Q" evidence="12">
    <location>
        <begin position="183"/>
        <end position="211"/>
    </location>
</feature>
<evidence type="ECO:0000313" key="13">
    <source>
        <dbReference type="EMBL" id="KAH0553071.1"/>
    </source>
</evidence>
<name>A0A9P8L787_9PEZI</name>
<dbReference type="GO" id="GO:0005730">
    <property type="term" value="C:nucleolus"/>
    <property type="evidence" value="ECO:0007669"/>
    <property type="project" value="UniProtKB-SubCell"/>
</dbReference>
<feature type="region of interest" description="Disordered" evidence="10">
    <location>
        <begin position="82"/>
        <end position="166"/>
    </location>
</feature>
<dbReference type="SUPFAM" id="SSF52540">
    <property type="entry name" value="P-loop containing nucleoside triphosphate hydrolases"/>
    <property type="match status" value="1"/>
</dbReference>
<evidence type="ECO:0000256" key="8">
    <source>
        <dbReference type="RuleBase" id="RU000492"/>
    </source>
</evidence>
<dbReference type="Proteomes" id="UP000750711">
    <property type="component" value="Unassembled WGS sequence"/>
</dbReference>
<comment type="subcellular location">
    <subcellularLocation>
        <location evidence="1">Nucleus</location>
        <location evidence="1">Nucleolus</location>
    </subcellularLocation>
</comment>
<comment type="similarity">
    <text evidence="8">Belongs to the DEAD box helicase family.</text>
</comment>
<keyword evidence="9" id="KW-0694">RNA-binding</keyword>
<dbReference type="GO" id="GO:0003724">
    <property type="term" value="F:RNA helicase activity"/>
    <property type="evidence" value="ECO:0007669"/>
    <property type="project" value="UniProtKB-EC"/>
</dbReference>
<keyword evidence="5 8" id="KW-0347">Helicase</keyword>
<feature type="compositionally biased region" description="Basic residues" evidence="10">
    <location>
        <begin position="1"/>
        <end position="10"/>
    </location>
</feature>
<keyword evidence="3 8" id="KW-0547">Nucleotide-binding</keyword>
<evidence type="ECO:0000256" key="9">
    <source>
        <dbReference type="RuleBase" id="RU365068"/>
    </source>
</evidence>
<evidence type="ECO:0000256" key="5">
    <source>
        <dbReference type="ARBA" id="ARBA00022806"/>
    </source>
</evidence>
<dbReference type="AlphaFoldDB" id="A0A9P8L787"/>
<feature type="compositionally biased region" description="Polar residues" evidence="10">
    <location>
        <begin position="135"/>
        <end position="144"/>
    </location>
</feature>
<keyword evidence="6 8" id="KW-0067">ATP-binding</keyword>
<dbReference type="SMART" id="SM00487">
    <property type="entry name" value="DEXDc"/>
    <property type="match status" value="1"/>
</dbReference>
<feature type="compositionally biased region" description="Basic and acidic residues" evidence="10">
    <location>
        <begin position="11"/>
        <end position="24"/>
    </location>
</feature>
<protein>
    <recommendedName>
        <fullName evidence="9">ATP-dependent RNA helicase</fullName>
        <ecNumber evidence="9">3.6.4.13</ecNumber>
    </recommendedName>
</protein>
<comment type="caution">
    <text evidence="13">The sequence shown here is derived from an EMBL/GenBank/DDBJ whole genome shotgun (WGS) entry which is preliminary data.</text>
</comment>
<dbReference type="Gene3D" id="3.40.50.300">
    <property type="entry name" value="P-loop containing nucleotide triphosphate hydrolases"/>
    <property type="match status" value="1"/>
</dbReference>
<proteinExistence type="inferred from homology"/>
<evidence type="ECO:0000259" key="12">
    <source>
        <dbReference type="PROSITE" id="PS51195"/>
    </source>
</evidence>
<dbReference type="Pfam" id="PF00270">
    <property type="entry name" value="DEAD"/>
    <property type="match status" value="1"/>
</dbReference>
<gene>
    <name evidence="13" type="ORF">GP486_006738</name>
</gene>
<dbReference type="InterPro" id="IPR000629">
    <property type="entry name" value="RNA-helicase_DEAD-box_CS"/>
</dbReference>
<evidence type="ECO:0000256" key="10">
    <source>
        <dbReference type="SAM" id="MobiDB-lite"/>
    </source>
</evidence>